<feature type="signal peptide" evidence="1">
    <location>
        <begin position="1"/>
        <end position="17"/>
    </location>
</feature>
<sequence length="729" mass="78710">MFFWLVLLPTISDSSLADDDETAAFLLPMISERIGGSNQTFFEVEEDHERLCGKEGRLLKEKEDRLVQCLSDDNCLPPSQCHTTGYCCVIALHQEPPPVGCPIGTRALVNTFGIELNCTPSLPDSCPGGALCYTDTLTSAKRCCGRDPGYGCPSGSRALLTAAEKPLLCTPGQPDDLCPSGALCQWSYLIDRYQCCEPDNGCPRHQTPQRTAYGLPLLCSQGGPPCPDGGSCHFNFWTASYQCCRLDFAGRLTTCSSRYGNTCPLGSECMDTSIISQQLCCEQIKYICPGYSIPYPSPRFPQKCYFNEPWTCGSRQCMPSNIPNVNICCESTIIRQKELNPCPVGWTPSDNVITAQQYTCPLASQQPLLTTQGTNQFCTQPGRRGDCPFNALCLSASNSPNLFICCNFVAAQAPPTCPNGGTPQPYPGGYKPCSLFSSTDCDVGYSCVRAVNDRSILLCCSTNPTKLACPNGRDLLTERGRPVYCNQAQSQQCPFGYTCEEADGTPGTFVCCASAPQATCPAPYLPSVNAQGNLAGYTCQLSIPLAQYVCCGFEAVAVLCADGRKIYQQVQGQTYTCNPSVSQSVCPFGYECAPSTVAGPTVTICCSVGAPDDRILCSSGRTPALVNGFIRSCRNEGQSDGCPVGHKCERASNGLLDKLVIGYGCRDQMKNEALKRNEEMSDSRCTTSLDCDFAFVCRLSDVDGINVCCSADVLRGNEVQFFDDFVFVG</sequence>
<reference evidence="3" key="2">
    <citation type="submission" date="2016-04" db="UniProtKB">
        <authorList>
            <consortium name="WormBaseParasite"/>
        </authorList>
    </citation>
    <scope>IDENTIFICATION</scope>
</reference>
<evidence type="ECO:0000313" key="3">
    <source>
        <dbReference type="WBParaSite" id="ACAC_0000051101-mRNA-1"/>
    </source>
</evidence>
<dbReference type="AlphaFoldDB" id="A0A158P630"/>
<dbReference type="PANTHER" id="PTHR46339">
    <property type="entry name" value="PROTEIN CBG15282-RELATED"/>
    <property type="match status" value="1"/>
</dbReference>
<protein>
    <submittedName>
        <fullName evidence="3">Thyroglobulin</fullName>
    </submittedName>
</protein>
<evidence type="ECO:0000256" key="1">
    <source>
        <dbReference type="SAM" id="SignalP"/>
    </source>
</evidence>
<keyword evidence="2" id="KW-1185">Reference proteome</keyword>
<dbReference type="SMART" id="SM00289">
    <property type="entry name" value="WR1"/>
    <property type="match status" value="11"/>
</dbReference>
<dbReference type="InterPro" id="IPR053014">
    <property type="entry name" value="Cuticle_assoc_divergent"/>
</dbReference>
<dbReference type="Pfam" id="PF14625">
    <property type="entry name" value="Lustrin_cystein"/>
    <property type="match status" value="7"/>
</dbReference>
<reference evidence="2" key="1">
    <citation type="submission" date="2012-09" db="EMBL/GenBank/DDBJ databases">
        <authorList>
            <person name="Martin A.A."/>
        </authorList>
    </citation>
    <scope>NUCLEOTIDE SEQUENCE</scope>
</reference>
<organism evidence="2 3">
    <name type="scientific">Angiostrongylus cantonensis</name>
    <name type="common">Rat lungworm</name>
    <dbReference type="NCBI Taxonomy" id="6313"/>
    <lineage>
        <taxon>Eukaryota</taxon>
        <taxon>Metazoa</taxon>
        <taxon>Ecdysozoa</taxon>
        <taxon>Nematoda</taxon>
        <taxon>Chromadorea</taxon>
        <taxon>Rhabditida</taxon>
        <taxon>Rhabditina</taxon>
        <taxon>Rhabditomorpha</taxon>
        <taxon>Strongyloidea</taxon>
        <taxon>Metastrongylidae</taxon>
        <taxon>Angiostrongylus</taxon>
    </lineage>
</organism>
<keyword evidence="1" id="KW-0732">Signal</keyword>
<accession>A0A158P630</accession>
<evidence type="ECO:0000313" key="2">
    <source>
        <dbReference type="Proteomes" id="UP000035642"/>
    </source>
</evidence>
<dbReference type="WBParaSite" id="ACAC_0000051101-mRNA-1">
    <property type="protein sequence ID" value="ACAC_0000051101-mRNA-1"/>
    <property type="gene ID" value="ACAC_0000051101"/>
</dbReference>
<name>A0A158P630_ANGCA</name>
<dbReference type="InterPro" id="IPR006150">
    <property type="entry name" value="Cys_repeat_1"/>
</dbReference>
<dbReference type="Proteomes" id="UP000035642">
    <property type="component" value="Unassembled WGS sequence"/>
</dbReference>
<dbReference type="InterPro" id="IPR028150">
    <property type="entry name" value="Lustrin_cystein"/>
</dbReference>
<feature type="chain" id="PRO_5007630053" evidence="1">
    <location>
        <begin position="18"/>
        <end position="729"/>
    </location>
</feature>
<proteinExistence type="predicted"/>